<dbReference type="STRING" id="366533.SAMN05444339_101365"/>
<gene>
    <name evidence="1" type="ORF">SAMN05444339_101365</name>
</gene>
<dbReference type="RefSeq" id="WP_072855484.1">
    <property type="nucleotide sequence ID" value="NZ_FQUE01000001.1"/>
</dbReference>
<reference evidence="2" key="1">
    <citation type="submission" date="2016-11" db="EMBL/GenBank/DDBJ databases">
        <authorList>
            <person name="Varghese N."/>
            <person name="Submissions S."/>
        </authorList>
    </citation>
    <scope>NUCLEOTIDE SEQUENCE [LARGE SCALE GENOMIC DNA]</scope>
    <source>
        <strain evidence="2">DSM 29326</strain>
    </source>
</reference>
<dbReference type="Pfam" id="PF20104">
    <property type="entry name" value="DUF6494"/>
    <property type="match status" value="1"/>
</dbReference>
<accession>A0A1M4THA8</accession>
<sequence length="71" mass="7838">MTDDTFNMSMRKFLKQVGVTSQQAIETAMREKGDTAGQTFQARVVLTIDGLDLEHVVTGRIDGMDKDDTTA</sequence>
<evidence type="ECO:0000313" key="1">
    <source>
        <dbReference type="EMBL" id="SHE43785.1"/>
    </source>
</evidence>
<dbReference type="Proteomes" id="UP000183987">
    <property type="component" value="Unassembled WGS sequence"/>
</dbReference>
<organism evidence="1 2">
    <name type="scientific">Loktanella atrilutea</name>
    <dbReference type="NCBI Taxonomy" id="366533"/>
    <lineage>
        <taxon>Bacteria</taxon>
        <taxon>Pseudomonadati</taxon>
        <taxon>Pseudomonadota</taxon>
        <taxon>Alphaproteobacteria</taxon>
        <taxon>Rhodobacterales</taxon>
        <taxon>Roseobacteraceae</taxon>
        <taxon>Loktanella</taxon>
    </lineage>
</organism>
<dbReference type="AlphaFoldDB" id="A0A1M4THA8"/>
<proteinExistence type="predicted"/>
<name>A0A1M4THA8_LOKAT</name>
<dbReference type="OrthoDB" id="7363684at2"/>
<evidence type="ECO:0000313" key="2">
    <source>
        <dbReference type="Proteomes" id="UP000183987"/>
    </source>
</evidence>
<keyword evidence="2" id="KW-1185">Reference proteome</keyword>
<protein>
    <submittedName>
        <fullName evidence="1">Uncharacterized protein</fullName>
    </submittedName>
</protein>
<dbReference type="EMBL" id="FQUE01000001">
    <property type="protein sequence ID" value="SHE43785.1"/>
    <property type="molecule type" value="Genomic_DNA"/>
</dbReference>
<dbReference type="InterPro" id="IPR045471">
    <property type="entry name" value="DUF6494"/>
</dbReference>